<accession>A0A1H9VZU9</accession>
<sequence length="229" mass="24692">MTARLLVSLSGIDARTLHHCADLAEHLGRRGVPLSLLVAPRLAGAAVDWVRTRRLAGDDVLLHGFDHTREPRGRTVSMRRPEFASLPAHEAGLRLTAAMSAMERAGLHTTGFAPPRWLASRGTLIALQRKDFTLCADLASIHDLRTGGSLRARVQSLSSHERAETWRCFALVLAATRVARRAGALRLAIDAVDLARPAHRAAYFDAIDSALDNGATPTTYRAATALSAA</sequence>
<gene>
    <name evidence="1" type="ORF">SAMN04487818_109220</name>
</gene>
<reference evidence="2" key="1">
    <citation type="submission" date="2016-10" db="EMBL/GenBank/DDBJ databases">
        <authorList>
            <person name="Varghese N."/>
            <person name="Submissions S."/>
        </authorList>
    </citation>
    <scope>NUCLEOTIDE SEQUENCE [LARGE SCALE GENOMIC DNA]</scope>
    <source>
        <strain evidence="2">DSM 44260</strain>
    </source>
</reference>
<keyword evidence="2" id="KW-1185">Reference proteome</keyword>
<evidence type="ECO:0008006" key="3">
    <source>
        <dbReference type="Google" id="ProtNLM"/>
    </source>
</evidence>
<dbReference type="InterPro" id="IPR011330">
    <property type="entry name" value="Glyco_hydro/deAcase_b/a-brl"/>
</dbReference>
<evidence type="ECO:0000313" key="2">
    <source>
        <dbReference type="Proteomes" id="UP000199051"/>
    </source>
</evidence>
<dbReference type="GO" id="GO:0005975">
    <property type="term" value="P:carbohydrate metabolic process"/>
    <property type="evidence" value="ECO:0007669"/>
    <property type="project" value="InterPro"/>
</dbReference>
<organism evidence="1 2">
    <name type="scientific">Actinokineospora terrae</name>
    <dbReference type="NCBI Taxonomy" id="155974"/>
    <lineage>
        <taxon>Bacteria</taxon>
        <taxon>Bacillati</taxon>
        <taxon>Actinomycetota</taxon>
        <taxon>Actinomycetes</taxon>
        <taxon>Pseudonocardiales</taxon>
        <taxon>Pseudonocardiaceae</taxon>
        <taxon>Actinokineospora</taxon>
    </lineage>
</organism>
<protein>
    <recommendedName>
        <fullName evidence="3">Deacetylase</fullName>
    </recommendedName>
</protein>
<proteinExistence type="predicted"/>
<dbReference type="Gene3D" id="3.20.20.370">
    <property type="entry name" value="Glycoside hydrolase/deacetylase"/>
    <property type="match status" value="1"/>
</dbReference>
<dbReference type="SUPFAM" id="SSF88713">
    <property type="entry name" value="Glycoside hydrolase/deacetylase"/>
    <property type="match status" value="1"/>
</dbReference>
<dbReference type="Pfam" id="PF10096">
    <property type="entry name" value="DUF2334"/>
    <property type="match status" value="1"/>
</dbReference>
<dbReference type="AlphaFoldDB" id="A0A1H9VZU9"/>
<dbReference type="Proteomes" id="UP000199051">
    <property type="component" value="Unassembled WGS sequence"/>
</dbReference>
<dbReference type="STRING" id="155974.SAMN04487818_109220"/>
<evidence type="ECO:0000313" key="1">
    <source>
        <dbReference type="EMBL" id="SES27059.1"/>
    </source>
</evidence>
<dbReference type="InterPro" id="IPR018763">
    <property type="entry name" value="DUF2334"/>
</dbReference>
<name>A0A1H9VZU9_9PSEU</name>
<dbReference type="EMBL" id="FOGI01000009">
    <property type="protein sequence ID" value="SES27059.1"/>
    <property type="molecule type" value="Genomic_DNA"/>
</dbReference>
<dbReference type="RefSeq" id="WP_092781765.1">
    <property type="nucleotide sequence ID" value="NZ_FOGI01000009.1"/>
</dbReference>